<feature type="transmembrane region" description="Helical" evidence="1">
    <location>
        <begin position="174"/>
        <end position="194"/>
    </location>
</feature>
<dbReference type="AlphaFoldDB" id="A0A1I6QMW5"/>
<evidence type="ECO:0000313" key="2">
    <source>
        <dbReference type="EMBL" id="SFS53779.1"/>
    </source>
</evidence>
<feature type="transmembrane region" description="Helical" evidence="1">
    <location>
        <begin position="13"/>
        <end position="33"/>
    </location>
</feature>
<reference evidence="3" key="1">
    <citation type="submission" date="2016-10" db="EMBL/GenBank/DDBJ databases">
        <authorList>
            <person name="Varghese N."/>
            <person name="Submissions S."/>
        </authorList>
    </citation>
    <scope>NUCLEOTIDE SEQUENCE [LARGE SCALE GENOMIC DNA]</scope>
    <source>
        <strain evidence="3">DSM 45789</strain>
    </source>
</reference>
<dbReference type="Proteomes" id="UP000198660">
    <property type="component" value="Unassembled WGS sequence"/>
</dbReference>
<keyword evidence="1" id="KW-0812">Transmembrane</keyword>
<feature type="transmembrane region" description="Helical" evidence="1">
    <location>
        <begin position="72"/>
        <end position="89"/>
    </location>
</feature>
<keyword evidence="1" id="KW-0472">Membrane</keyword>
<evidence type="ECO:0000313" key="3">
    <source>
        <dbReference type="Proteomes" id="UP000198660"/>
    </source>
</evidence>
<evidence type="ECO:0008006" key="4">
    <source>
        <dbReference type="Google" id="ProtNLM"/>
    </source>
</evidence>
<keyword evidence="3" id="KW-1185">Reference proteome</keyword>
<name>A0A1I6QMW5_9BACL</name>
<proteinExistence type="predicted"/>
<feature type="transmembrane region" description="Helical" evidence="1">
    <location>
        <begin position="143"/>
        <end position="162"/>
    </location>
</feature>
<accession>A0A1I6QMW5</accession>
<evidence type="ECO:0000256" key="1">
    <source>
        <dbReference type="SAM" id="Phobius"/>
    </source>
</evidence>
<dbReference type="OrthoDB" id="1683959at2"/>
<sequence length="199" mass="23222">MIVQVDVINEYRWFLLIGMEVTFWLSLMGFFITRYWFQLKKISRVSFAIFIGNEVAIFTLGVLDYINTGKVTNYQVIILILLIYALTSGKKDFRKLDAFIERKIKQWRGEKTEALTSITPPEEIGKPDMDYAKREVKTWLKHVILFLIAQIIFLFLTYLQAIPSQANQVISGILDVWTVILVIDTVISLSYLVFPRKKK</sequence>
<dbReference type="EMBL" id="FPAA01000003">
    <property type="protein sequence ID" value="SFS53779.1"/>
    <property type="molecule type" value="Genomic_DNA"/>
</dbReference>
<organism evidence="2 3">
    <name type="scientific">Marininema halotolerans</name>
    <dbReference type="NCBI Taxonomy" id="1155944"/>
    <lineage>
        <taxon>Bacteria</taxon>
        <taxon>Bacillati</taxon>
        <taxon>Bacillota</taxon>
        <taxon>Bacilli</taxon>
        <taxon>Bacillales</taxon>
        <taxon>Thermoactinomycetaceae</taxon>
        <taxon>Marininema</taxon>
    </lineage>
</organism>
<dbReference type="RefSeq" id="WP_140413555.1">
    <property type="nucleotide sequence ID" value="NZ_FPAA01000003.1"/>
</dbReference>
<feature type="transmembrane region" description="Helical" evidence="1">
    <location>
        <begin position="45"/>
        <end position="66"/>
    </location>
</feature>
<protein>
    <recommendedName>
        <fullName evidence="4">Integral membrane protein</fullName>
    </recommendedName>
</protein>
<gene>
    <name evidence="2" type="ORF">SAMN05444972_103257</name>
</gene>
<keyword evidence="1" id="KW-1133">Transmembrane helix</keyword>